<feature type="non-terminal residue" evidence="1">
    <location>
        <position position="1"/>
    </location>
</feature>
<protein>
    <submittedName>
        <fullName evidence="1">Uncharacterized protein</fullName>
    </submittedName>
</protein>
<dbReference type="EMBL" id="PXOA01000559">
    <property type="protein sequence ID" value="RFU74199.1"/>
    <property type="molecule type" value="Genomic_DNA"/>
</dbReference>
<evidence type="ECO:0000313" key="2">
    <source>
        <dbReference type="Proteomes" id="UP000266272"/>
    </source>
</evidence>
<dbReference type="AlphaFoldDB" id="A0A395NE07"/>
<accession>A0A395NE07</accession>
<dbReference type="Proteomes" id="UP000266272">
    <property type="component" value="Unassembled WGS sequence"/>
</dbReference>
<reference evidence="1 2" key="1">
    <citation type="journal article" date="2018" name="PLoS Pathog.">
        <title>Evolution of structural diversity of trichothecenes, a family of toxins produced by plant pathogenic and entomopathogenic fungi.</title>
        <authorList>
            <person name="Proctor R.H."/>
            <person name="McCormick S.P."/>
            <person name="Kim H.S."/>
            <person name="Cardoza R.E."/>
            <person name="Stanley A.M."/>
            <person name="Lindo L."/>
            <person name="Kelly A."/>
            <person name="Brown D.W."/>
            <person name="Lee T."/>
            <person name="Vaughan M.M."/>
            <person name="Alexander N.J."/>
            <person name="Busman M."/>
            <person name="Gutierrez S."/>
        </authorList>
    </citation>
    <scope>NUCLEOTIDE SEQUENCE [LARGE SCALE GENOMIC DNA]</scope>
    <source>
        <strain evidence="1 2">IBT 40837</strain>
    </source>
</reference>
<name>A0A395NE07_TRIAR</name>
<proteinExistence type="predicted"/>
<gene>
    <name evidence="1" type="ORF">TARUN_8050</name>
</gene>
<organism evidence="1 2">
    <name type="scientific">Trichoderma arundinaceum</name>
    <dbReference type="NCBI Taxonomy" id="490622"/>
    <lineage>
        <taxon>Eukaryota</taxon>
        <taxon>Fungi</taxon>
        <taxon>Dikarya</taxon>
        <taxon>Ascomycota</taxon>
        <taxon>Pezizomycotina</taxon>
        <taxon>Sordariomycetes</taxon>
        <taxon>Hypocreomycetidae</taxon>
        <taxon>Hypocreales</taxon>
        <taxon>Hypocreaceae</taxon>
        <taxon>Trichoderma</taxon>
    </lineage>
</organism>
<evidence type="ECO:0000313" key="1">
    <source>
        <dbReference type="EMBL" id="RFU74199.1"/>
    </source>
</evidence>
<comment type="caution">
    <text evidence="1">The sequence shown here is derived from an EMBL/GenBank/DDBJ whole genome shotgun (WGS) entry which is preliminary data.</text>
</comment>
<sequence>GGRARMGEPSSKQSHASANKQHFSSPIAVPSAAGQVAVYSSISGPSPAALGLGLVLALRQPVRACHAAFASPLVFACACLGDAWTFDLQCYGGRASSISTEGSYAAANLLLNQALASDDIKTPFASPPPSASQSKIRVIYIDV</sequence>
<keyword evidence="2" id="KW-1185">Reference proteome</keyword>